<organism evidence="4 5">
    <name type="scientific">Oidiodendron maius (strain Zn)</name>
    <dbReference type="NCBI Taxonomy" id="913774"/>
    <lineage>
        <taxon>Eukaryota</taxon>
        <taxon>Fungi</taxon>
        <taxon>Dikarya</taxon>
        <taxon>Ascomycota</taxon>
        <taxon>Pezizomycotina</taxon>
        <taxon>Leotiomycetes</taxon>
        <taxon>Leotiomycetes incertae sedis</taxon>
        <taxon>Myxotrichaceae</taxon>
        <taxon>Oidiodendron</taxon>
    </lineage>
</organism>
<dbReference type="OrthoDB" id="271595at2759"/>
<name>A0A0C3CTE4_OIDMZ</name>
<dbReference type="GO" id="GO:0003677">
    <property type="term" value="F:DNA binding"/>
    <property type="evidence" value="ECO:0007669"/>
    <property type="project" value="InterPro"/>
</dbReference>
<dbReference type="CDD" id="cd00067">
    <property type="entry name" value="GAL4"/>
    <property type="match status" value="1"/>
</dbReference>
<reference evidence="4 5" key="1">
    <citation type="submission" date="2014-04" db="EMBL/GenBank/DDBJ databases">
        <authorList>
            <consortium name="DOE Joint Genome Institute"/>
            <person name="Kuo A."/>
            <person name="Martino E."/>
            <person name="Perotto S."/>
            <person name="Kohler A."/>
            <person name="Nagy L.G."/>
            <person name="Floudas D."/>
            <person name="Copeland A."/>
            <person name="Barry K.W."/>
            <person name="Cichocki N."/>
            <person name="Veneault-Fourrey C."/>
            <person name="LaButti K."/>
            <person name="Lindquist E.A."/>
            <person name="Lipzen A."/>
            <person name="Lundell T."/>
            <person name="Morin E."/>
            <person name="Murat C."/>
            <person name="Sun H."/>
            <person name="Tunlid A."/>
            <person name="Henrissat B."/>
            <person name="Grigoriev I.V."/>
            <person name="Hibbett D.S."/>
            <person name="Martin F."/>
            <person name="Nordberg H.P."/>
            <person name="Cantor M.N."/>
            <person name="Hua S.X."/>
        </authorList>
    </citation>
    <scope>NUCLEOTIDE SEQUENCE [LARGE SCALE GENOMIC DNA]</scope>
    <source>
        <strain evidence="4 5">Zn</strain>
    </source>
</reference>
<feature type="non-terminal residue" evidence="4">
    <location>
        <position position="1"/>
    </location>
</feature>
<protein>
    <recommendedName>
        <fullName evidence="3">Zn(2)-C6 fungal-type domain-containing protein</fullName>
    </recommendedName>
</protein>
<dbReference type="Pfam" id="PF00172">
    <property type="entry name" value="Zn_clus"/>
    <property type="match status" value="1"/>
</dbReference>
<keyword evidence="1" id="KW-0479">Metal-binding</keyword>
<dbReference type="Pfam" id="PF04082">
    <property type="entry name" value="Fungal_trans"/>
    <property type="match status" value="1"/>
</dbReference>
<dbReference type="Proteomes" id="UP000054321">
    <property type="component" value="Unassembled WGS sequence"/>
</dbReference>
<evidence type="ECO:0000256" key="2">
    <source>
        <dbReference type="ARBA" id="ARBA00023242"/>
    </source>
</evidence>
<accession>A0A0C3CTE4</accession>
<sequence length="392" mass="43930">KARQACDCCHGRKIRCDASMPCSNCKVNRALCTEGFQPSPLITLGVIKSCVKAFFTLKYPIMPILERDEVYATLPELHDSPEKYGLITSLCAVVILQSEVLEPPFDCNAPSSKVFIQETLRARQYCNHVDAPSLISVQTSFFLFAALFCVDKDRSAWFYLREAITLLQVQHLHEEGTYSGLRDKKYASACRRTFWLLFITERAYELQRNHPLTLASTISLPTVDSGPEASVIRGFIDLASLFGNFDDTFISLWDLPPAEPAILPHHFIQLQDVLTLALPDVSQRSEIQQADLLVTRQWLKTIVWQLCVARSFLSSATAHECMSFNYPIAISRGIARIAQLLPHKAFEAHGVGILEKVFDVGCSLVDVLLLHADSIPISAREVGPRDYLVELV</sequence>
<dbReference type="PANTHER" id="PTHR31668:SF20">
    <property type="entry name" value="ZN(II)2CYS6 TRANSCRIPTION FACTOR (EUROFUNG)"/>
    <property type="match status" value="1"/>
</dbReference>
<feature type="non-terminal residue" evidence="4">
    <location>
        <position position="392"/>
    </location>
</feature>
<proteinExistence type="predicted"/>
<dbReference type="CDD" id="cd12148">
    <property type="entry name" value="fungal_TF_MHR"/>
    <property type="match status" value="1"/>
</dbReference>
<dbReference type="InterPro" id="IPR050797">
    <property type="entry name" value="Carb_Metab_Trans_Reg"/>
</dbReference>
<dbReference type="EMBL" id="KN832902">
    <property type="protein sequence ID" value="KIM92962.1"/>
    <property type="molecule type" value="Genomic_DNA"/>
</dbReference>
<dbReference type="GO" id="GO:0000981">
    <property type="term" value="F:DNA-binding transcription factor activity, RNA polymerase II-specific"/>
    <property type="evidence" value="ECO:0007669"/>
    <property type="project" value="InterPro"/>
</dbReference>
<evidence type="ECO:0000256" key="1">
    <source>
        <dbReference type="ARBA" id="ARBA00022723"/>
    </source>
</evidence>
<feature type="domain" description="Zn(2)-C6 fungal-type" evidence="3">
    <location>
        <begin position="5"/>
        <end position="34"/>
    </location>
</feature>
<keyword evidence="2" id="KW-0539">Nucleus</keyword>
<keyword evidence="5" id="KW-1185">Reference proteome</keyword>
<dbReference type="GO" id="GO:0006351">
    <property type="term" value="P:DNA-templated transcription"/>
    <property type="evidence" value="ECO:0007669"/>
    <property type="project" value="InterPro"/>
</dbReference>
<dbReference type="Gene3D" id="4.10.240.10">
    <property type="entry name" value="Zn(2)-C6 fungal-type DNA-binding domain"/>
    <property type="match status" value="1"/>
</dbReference>
<dbReference type="PROSITE" id="PS50048">
    <property type="entry name" value="ZN2_CY6_FUNGAL_2"/>
    <property type="match status" value="1"/>
</dbReference>
<dbReference type="InterPro" id="IPR036864">
    <property type="entry name" value="Zn2-C6_fun-type_DNA-bd_sf"/>
</dbReference>
<evidence type="ECO:0000313" key="4">
    <source>
        <dbReference type="EMBL" id="KIM92962.1"/>
    </source>
</evidence>
<dbReference type="STRING" id="913774.A0A0C3CTE4"/>
<dbReference type="AlphaFoldDB" id="A0A0C3CTE4"/>
<evidence type="ECO:0000313" key="5">
    <source>
        <dbReference type="Proteomes" id="UP000054321"/>
    </source>
</evidence>
<dbReference type="HOGENOM" id="CLU_016574_6_0_1"/>
<dbReference type="PANTHER" id="PTHR31668">
    <property type="entry name" value="GLUCOSE TRANSPORT TRANSCRIPTION REGULATOR RGT1-RELATED-RELATED"/>
    <property type="match status" value="1"/>
</dbReference>
<dbReference type="InterPro" id="IPR007219">
    <property type="entry name" value="XnlR_reg_dom"/>
</dbReference>
<dbReference type="SMART" id="SM00066">
    <property type="entry name" value="GAL4"/>
    <property type="match status" value="1"/>
</dbReference>
<dbReference type="InParanoid" id="A0A0C3CTE4"/>
<dbReference type="GO" id="GO:0008270">
    <property type="term" value="F:zinc ion binding"/>
    <property type="evidence" value="ECO:0007669"/>
    <property type="project" value="InterPro"/>
</dbReference>
<gene>
    <name evidence="4" type="ORF">OIDMADRAFT_70691</name>
</gene>
<dbReference type="InterPro" id="IPR001138">
    <property type="entry name" value="Zn2Cys6_DnaBD"/>
</dbReference>
<dbReference type="SUPFAM" id="SSF57701">
    <property type="entry name" value="Zn2/Cys6 DNA-binding domain"/>
    <property type="match status" value="1"/>
</dbReference>
<evidence type="ECO:0000259" key="3">
    <source>
        <dbReference type="PROSITE" id="PS50048"/>
    </source>
</evidence>
<dbReference type="PROSITE" id="PS00463">
    <property type="entry name" value="ZN2_CY6_FUNGAL_1"/>
    <property type="match status" value="1"/>
</dbReference>
<reference evidence="5" key="2">
    <citation type="submission" date="2015-01" db="EMBL/GenBank/DDBJ databases">
        <title>Evolutionary Origins and Diversification of the Mycorrhizal Mutualists.</title>
        <authorList>
            <consortium name="DOE Joint Genome Institute"/>
            <consortium name="Mycorrhizal Genomics Consortium"/>
            <person name="Kohler A."/>
            <person name="Kuo A."/>
            <person name="Nagy L.G."/>
            <person name="Floudas D."/>
            <person name="Copeland A."/>
            <person name="Barry K.W."/>
            <person name="Cichocki N."/>
            <person name="Veneault-Fourrey C."/>
            <person name="LaButti K."/>
            <person name="Lindquist E.A."/>
            <person name="Lipzen A."/>
            <person name="Lundell T."/>
            <person name="Morin E."/>
            <person name="Murat C."/>
            <person name="Riley R."/>
            <person name="Ohm R."/>
            <person name="Sun H."/>
            <person name="Tunlid A."/>
            <person name="Henrissat B."/>
            <person name="Grigoriev I.V."/>
            <person name="Hibbett D.S."/>
            <person name="Martin F."/>
        </authorList>
    </citation>
    <scope>NUCLEOTIDE SEQUENCE [LARGE SCALE GENOMIC DNA]</scope>
    <source>
        <strain evidence="5">Zn</strain>
    </source>
</reference>